<dbReference type="Pfam" id="PF00023">
    <property type="entry name" value="Ank"/>
    <property type="match status" value="2"/>
</dbReference>
<evidence type="ECO:0000256" key="5">
    <source>
        <dbReference type="ARBA" id="ARBA00022989"/>
    </source>
</evidence>
<dbReference type="Pfam" id="PF12796">
    <property type="entry name" value="Ank_2"/>
    <property type="match status" value="1"/>
</dbReference>
<evidence type="ECO:0000256" key="2">
    <source>
        <dbReference type="ARBA" id="ARBA00008574"/>
    </source>
</evidence>
<feature type="compositionally biased region" description="Basic residues" evidence="10">
    <location>
        <begin position="7"/>
        <end position="16"/>
    </location>
</feature>
<dbReference type="InterPro" id="IPR036770">
    <property type="entry name" value="Ankyrin_rpt-contain_sf"/>
</dbReference>
<dbReference type="AlphaFoldDB" id="A0A7S2T9A1"/>
<evidence type="ECO:0000256" key="4">
    <source>
        <dbReference type="ARBA" id="ARBA00022737"/>
    </source>
</evidence>
<comment type="catalytic activity">
    <reaction evidence="9">
        <text>L-cysteinyl-[protein] + hexadecanoyl-CoA = S-hexadecanoyl-L-cysteinyl-[protein] + CoA</text>
        <dbReference type="Rhea" id="RHEA:36683"/>
        <dbReference type="Rhea" id="RHEA-COMP:10131"/>
        <dbReference type="Rhea" id="RHEA-COMP:11032"/>
        <dbReference type="ChEBI" id="CHEBI:29950"/>
        <dbReference type="ChEBI" id="CHEBI:57287"/>
        <dbReference type="ChEBI" id="CHEBI:57379"/>
        <dbReference type="ChEBI" id="CHEBI:74151"/>
        <dbReference type="EC" id="2.3.1.225"/>
    </reaction>
</comment>
<keyword evidence="6 8" id="KW-0040">ANK repeat</keyword>
<feature type="domain" description="Palmitoyltransferase DHHC" evidence="11">
    <location>
        <begin position="505"/>
        <end position="622"/>
    </location>
</feature>
<comment type="similarity">
    <text evidence="2 9">Belongs to the DHHC palmitoyltransferase family.</text>
</comment>
<name>A0A7S2T9A1_9CHLO</name>
<keyword evidence="7 9" id="KW-0472">Membrane</keyword>
<feature type="region of interest" description="Disordered" evidence="10">
    <location>
        <begin position="1"/>
        <end position="22"/>
    </location>
</feature>
<sequence length="692" mass="76476">MAPSLPVRKRNQKRKGSLGLVSDTSAASAASAAAAMASAAAKKDPPCCSNENNTTSADCCDGAASSGDGQGAVPAPETKQAALIDTTSKACAYGDLDRLRELLKEKDHSVLGTPDAEGYFPLQWAALNNQAECAKFLLSDKQCRKHVNIDARDATTGQTALHWAAVRGCVQILELLHDFGASFAVKDNKGYTCAHVASQYGQTEFLYYMKMKCKTDVCEVLDNDLRSTLHWACYQGHGDTAKLLLYLGSDLRHADREKCTPLHWAAIKGNGHITHMLVQAASLLLCEDGRGSAERVFRLSPNRAPNFQDVREEYISQRDGTGMNSVELAKQKGHLFVAGQLERELKKCQSWRRKNAIAKAILDLEFLPVLVAVIVALLVGYTRSIVFVDTNGDNAPATAASVFWCFVVLVPSVVGLGFLYRCWQMDPGFLLTGQTKASKHNGTFSEMTEIIPKGDKKEGVSPNGEDRDSTEDELLFPESANSTCEITVDMDFDLDSPALWAGNWNQICPTCRIVKPLRAKHDSVTNRCVEHFDHHCPWVGNAIGKENRWHFLVFLLLEMWALLVSISVSIYKLTKLKHGSQNAGYIVGFLVMDCSLGISVLTLLMAQINSIVKNMTTNEMANAHRYNYIAMDSYGRVFNPFDKGCNENCLEVMYPSKGVTPVVLEEEVQQKIREWIMDKKDIMRPPQAFRRA</sequence>
<keyword evidence="9" id="KW-0012">Acyltransferase</keyword>
<evidence type="ECO:0000256" key="9">
    <source>
        <dbReference type="RuleBase" id="RU079119"/>
    </source>
</evidence>
<evidence type="ECO:0000256" key="10">
    <source>
        <dbReference type="SAM" id="MobiDB-lite"/>
    </source>
</evidence>
<keyword evidence="3 9" id="KW-0812">Transmembrane</keyword>
<feature type="transmembrane region" description="Helical" evidence="9">
    <location>
        <begin position="551"/>
        <end position="571"/>
    </location>
</feature>
<evidence type="ECO:0000256" key="3">
    <source>
        <dbReference type="ARBA" id="ARBA00022692"/>
    </source>
</evidence>
<dbReference type="InterPro" id="IPR002110">
    <property type="entry name" value="Ankyrin_rpt"/>
</dbReference>
<dbReference type="GO" id="GO:0000139">
    <property type="term" value="C:Golgi membrane"/>
    <property type="evidence" value="ECO:0007669"/>
    <property type="project" value="TreeGrafter"/>
</dbReference>
<dbReference type="Pfam" id="PF01529">
    <property type="entry name" value="DHHC"/>
    <property type="match status" value="1"/>
</dbReference>
<dbReference type="PROSITE" id="PS50088">
    <property type="entry name" value="ANK_REPEAT"/>
    <property type="match status" value="2"/>
</dbReference>
<dbReference type="Gene3D" id="1.25.40.20">
    <property type="entry name" value="Ankyrin repeat-containing domain"/>
    <property type="match status" value="2"/>
</dbReference>
<dbReference type="SUPFAM" id="SSF48403">
    <property type="entry name" value="Ankyrin repeat"/>
    <property type="match status" value="1"/>
</dbReference>
<feature type="transmembrane region" description="Helical" evidence="9">
    <location>
        <begin position="583"/>
        <end position="606"/>
    </location>
</feature>
<feature type="transmembrane region" description="Helical" evidence="9">
    <location>
        <begin position="360"/>
        <end position="381"/>
    </location>
</feature>
<feature type="transmembrane region" description="Helical" evidence="9">
    <location>
        <begin position="401"/>
        <end position="420"/>
    </location>
</feature>
<dbReference type="PANTHER" id="PTHR24161:SF17">
    <property type="entry name" value="PALMITOYLTRANSFERASE"/>
    <property type="match status" value="1"/>
</dbReference>
<evidence type="ECO:0000256" key="6">
    <source>
        <dbReference type="ARBA" id="ARBA00023043"/>
    </source>
</evidence>
<dbReference type="PROSITE" id="PS50297">
    <property type="entry name" value="ANK_REP_REGION"/>
    <property type="match status" value="2"/>
</dbReference>
<dbReference type="GO" id="GO:0019706">
    <property type="term" value="F:protein-cysteine S-palmitoyltransferase activity"/>
    <property type="evidence" value="ECO:0007669"/>
    <property type="project" value="UniProtKB-EC"/>
</dbReference>
<dbReference type="PANTHER" id="PTHR24161">
    <property type="entry name" value="ANK_REP_REGION DOMAIN-CONTAINING PROTEIN-RELATED"/>
    <property type="match status" value="1"/>
</dbReference>
<keyword evidence="9" id="KW-0808">Transferase</keyword>
<dbReference type="EC" id="2.3.1.225" evidence="9"/>
<keyword evidence="5 9" id="KW-1133">Transmembrane helix</keyword>
<evidence type="ECO:0000259" key="11">
    <source>
        <dbReference type="Pfam" id="PF01529"/>
    </source>
</evidence>
<dbReference type="InterPro" id="IPR001594">
    <property type="entry name" value="Palmitoyltrfase_DHHC"/>
</dbReference>
<organism evidence="12">
    <name type="scientific">Chloropicon roscoffensis</name>
    <dbReference type="NCBI Taxonomy" id="1461544"/>
    <lineage>
        <taxon>Eukaryota</taxon>
        <taxon>Viridiplantae</taxon>
        <taxon>Chlorophyta</taxon>
        <taxon>Chloropicophyceae</taxon>
        <taxon>Chloropicales</taxon>
        <taxon>Chloropicaceae</taxon>
        <taxon>Chloropicon</taxon>
    </lineage>
</organism>
<protein>
    <recommendedName>
        <fullName evidence="9">S-acyltransferase</fullName>
        <ecNumber evidence="9">2.3.1.225</ecNumber>
    </recommendedName>
    <alternativeName>
        <fullName evidence="9">Palmitoyltransferase</fullName>
    </alternativeName>
</protein>
<dbReference type="SMART" id="SM00248">
    <property type="entry name" value="ANK"/>
    <property type="match status" value="5"/>
</dbReference>
<evidence type="ECO:0000313" key="12">
    <source>
        <dbReference type="EMBL" id="CAD9722765.1"/>
    </source>
</evidence>
<comment type="subcellular location">
    <subcellularLocation>
        <location evidence="1">Membrane</location>
        <topology evidence="1">Multi-pass membrane protein</topology>
    </subcellularLocation>
</comment>
<gene>
    <name evidence="12" type="ORF">CROS1312_LOCUS1976</name>
</gene>
<reference evidence="12" key="1">
    <citation type="submission" date="2021-01" db="EMBL/GenBank/DDBJ databases">
        <authorList>
            <person name="Corre E."/>
            <person name="Pelletier E."/>
            <person name="Niang G."/>
            <person name="Scheremetjew M."/>
            <person name="Finn R."/>
            <person name="Kale V."/>
            <person name="Holt S."/>
            <person name="Cochrane G."/>
            <person name="Meng A."/>
            <person name="Brown T."/>
            <person name="Cohen L."/>
        </authorList>
    </citation>
    <scope>NUCLEOTIDE SEQUENCE</scope>
    <source>
        <strain evidence="12">RCC2335</strain>
    </source>
</reference>
<evidence type="ECO:0000256" key="8">
    <source>
        <dbReference type="PROSITE-ProRule" id="PRU00023"/>
    </source>
</evidence>
<evidence type="ECO:0000256" key="1">
    <source>
        <dbReference type="ARBA" id="ARBA00004141"/>
    </source>
</evidence>
<dbReference type="PROSITE" id="PS50216">
    <property type="entry name" value="DHHC"/>
    <property type="match status" value="1"/>
</dbReference>
<dbReference type="EMBL" id="HBHM01002519">
    <property type="protein sequence ID" value="CAD9722765.1"/>
    <property type="molecule type" value="Transcribed_RNA"/>
</dbReference>
<proteinExistence type="inferred from homology"/>
<comment type="domain">
    <text evidence="9">The DHHC domain is required for palmitoyltransferase activity.</text>
</comment>
<keyword evidence="4" id="KW-0677">Repeat</keyword>
<feature type="repeat" description="ANK" evidence="8">
    <location>
        <begin position="156"/>
        <end position="188"/>
    </location>
</feature>
<feature type="repeat" description="ANK" evidence="8">
    <location>
        <begin position="224"/>
        <end position="256"/>
    </location>
</feature>
<evidence type="ECO:0000256" key="7">
    <source>
        <dbReference type="ARBA" id="ARBA00023136"/>
    </source>
</evidence>
<accession>A0A7S2T9A1</accession>